<dbReference type="RefSeq" id="WP_271350885.1">
    <property type="nucleotide sequence ID" value="NZ_JAQJVI010000022.1"/>
</dbReference>
<feature type="transmembrane region" description="Helical" evidence="6">
    <location>
        <begin position="23"/>
        <end position="44"/>
    </location>
</feature>
<dbReference type="InterPro" id="IPR010691">
    <property type="entry name" value="WzyE"/>
</dbReference>
<comment type="caution">
    <text evidence="7">The sequence shown here is derived from an EMBL/GenBank/DDBJ whole genome shotgun (WGS) entry which is preliminary data.</text>
</comment>
<evidence type="ECO:0000256" key="3">
    <source>
        <dbReference type="ARBA" id="ARBA00022692"/>
    </source>
</evidence>
<gene>
    <name evidence="7" type="ORF">PI499_16020</name>
</gene>
<feature type="transmembrane region" description="Helical" evidence="6">
    <location>
        <begin position="109"/>
        <end position="128"/>
    </location>
</feature>
<evidence type="ECO:0000313" key="7">
    <source>
        <dbReference type="EMBL" id="MDA7023369.1"/>
    </source>
</evidence>
<feature type="transmembrane region" description="Helical" evidence="6">
    <location>
        <begin position="331"/>
        <end position="354"/>
    </location>
</feature>
<sequence length="435" mass="49093">MYVFCFIVATFFVVLFFRKWRKALGFTFFGTLSFYVIMILWIPYYIVCNSLLNLGWEYPVRPESMFYITAAFCLFCMVSMLLKRILIPNKRILTPAAIQAFSRSANGRFFSFVAFVVSASCLAGLFLMKGVTLDVGNYGTRFESNAGTGLFTILSYSMVTVAVLLLYRKPSLKALFVSIALVLAYGMMLFLTLGGARNYLIAAIIPVLIAGYSLRLISLKVLSLFGLMGVLMITSLALVRYGDSVGVGLFELLALYTRDTVFPVESLTNIIDRSINFAGFDYFFNQFYAIIPRALWPGKPIYLDTIAYFYTEQILGYGKGLIIAPTGIGSLYIMGGWIAIFLGSFLISVFFVVLDYFALRRKVVFYFCAFPSIFFAFFCFRESMELGIYKILLHSMFALGVYSLSTVVYRFLPKKQKPLLMPAVNRHIAKTQHAG</sequence>
<reference evidence="7 8" key="1">
    <citation type="submission" date="2023-01" db="EMBL/GenBank/DDBJ databases">
        <title>Effects of deletion of Siderophore biosynthase gene in Pseudomonas fragi on quorum sensing and spoliage ability.</title>
        <authorList>
            <person name="Cui F."/>
            <person name="Wang D."/>
            <person name="Liu J."/>
            <person name="Wang Q."/>
            <person name="Li T."/>
            <person name="Li J."/>
        </authorList>
    </citation>
    <scope>NUCLEOTIDE SEQUENCE [LARGE SCALE GENOMIC DNA]</scope>
    <source>
        <strain evidence="7 8">MS-10</strain>
    </source>
</reference>
<keyword evidence="4 6" id="KW-1133">Transmembrane helix</keyword>
<accession>A0ABT4WVD0</accession>
<dbReference type="Pfam" id="PF06899">
    <property type="entry name" value="WzyE"/>
    <property type="match status" value="1"/>
</dbReference>
<protein>
    <submittedName>
        <fullName evidence="7">WzyE family oligosaccharide polymerase</fullName>
    </submittedName>
</protein>
<feature type="transmembrane region" description="Helical" evidence="6">
    <location>
        <begin position="392"/>
        <end position="412"/>
    </location>
</feature>
<feature type="transmembrane region" description="Helical" evidence="6">
    <location>
        <begin position="363"/>
        <end position="380"/>
    </location>
</feature>
<evidence type="ECO:0000256" key="4">
    <source>
        <dbReference type="ARBA" id="ARBA00022989"/>
    </source>
</evidence>
<dbReference type="NCBIfam" id="TIGR04370">
    <property type="entry name" value="glyco_rpt_poly"/>
    <property type="match status" value="1"/>
</dbReference>
<evidence type="ECO:0000256" key="5">
    <source>
        <dbReference type="ARBA" id="ARBA00023136"/>
    </source>
</evidence>
<evidence type="ECO:0000256" key="2">
    <source>
        <dbReference type="ARBA" id="ARBA00022519"/>
    </source>
</evidence>
<feature type="transmembrane region" description="Helical" evidence="6">
    <location>
        <begin position="224"/>
        <end position="242"/>
    </location>
</feature>
<feature type="transmembrane region" description="Helical" evidence="6">
    <location>
        <begin position="148"/>
        <end position="167"/>
    </location>
</feature>
<evidence type="ECO:0000256" key="1">
    <source>
        <dbReference type="ARBA" id="ARBA00022475"/>
    </source>
</evidence>
<feature type="transmembrane region" description="Helical" evidence="6">
    <location>
        <begin position="174"/>
        <end position="193"/>
    </location>
</feature>
<proteinExistence type="predicted"/>
<keyword evidence="1" id="KW-1003">Cell membrane</keyword>
<evidence type="ECO:0000256" key="6">
    <source>
        <dbReference type="SAM" id="Phobius"/>
    </source>
</evidence>
<organism evidence="7 8">
    <name type="scientific">Pseudomonas fragi</name>
    <dbReference type="NCBI Taxonomy" id="296"/>
    <lineage>
        <taxon>Bacteria</taxon>
        <taxon>Pseudomonadati</taxon>
        <taxon>Pseudomonadota</taxon>
        <taxon>Gammaproteobacteria</taxon>
        <taxon>Pseudomonadales</taxon>
        <taxon>Pseudomonadaceae</taxon>
        <taxon>Pseudomonas</taxon>
    </lineage>
</organism>
<dbReference type="EMBL" id="JAQJVI010000022">
    <property type="protein sequence ID" value="MDA7023369.1"/>
    <property type="molecule type" value="Genomic_DNA"/>
</dbReference>
<name>A0ABT4WVD0_PSEFR</name>
<evidence type="ECO:0000313" key="8">
    <source>
        <dbReference type="Proteomes" id="UP001212337"/>
    </source>
</evidence>
<keyword evidence="5 6" id="KW-0472">Membrane</keyword>
<keyword evidence="3 6" id="KW-0812">Transmembrane</keyword>
<keyword evidence="8" id="KW-1185">Reference proteome</keyword>
<feature type="transmembrane region" description="Helical" evidence="6">
    <location>
        <begin position="64"/>
        <end position="82"/>
    </location>
</feature>
<dbReference type="Proteomes" id="UP001212337">
    <property type="component" value="Unassembled WGS sequence"/>
</dbReference>
<feature type="transmembrane region" description="Helical" evidence="6">
    <location>
        <begin position="199"/>
        <end position="217"/>
    </location>
</feature>
<keyword evidence="2" id="KW-0997">Cell inner membrane</keyword>